<evidence type="ECO:0000313" key="2">
    <source>
        <dbReference type="Proteomes" id="UP000198427"/>
    </source>
</evidence>
<evidence type="ECO:0000313" key="1">
    <source>
        <dbReference type="EMBL" id="SNR65480.1"/>
    </source>
</evidence>
<name>A0A2K9H939_9BACT</name>
<dbReference type="KEGG" id="pje:CRM71_07325"/>
<organism evidence="1 2">
    <name type="scientific">Prevotella jejuni</name>
    <dbReference type="NCBI Taxonomy" id="1177574"/>
    <lineage>
        <taxon>Bacteria</taxon>
        <taxon>Pseudomonadati</taxon>
        <taxon>Bacteroidota</taxon>
        <taxon>Bacteroidia</taxon>
        <taxon>Bacteroidales</taxon>
        <taxon>Prevotellaceae</taxon>
        <taxon>Prevotella</taxon>
    </lineage>
</organism>
<dbReference type="RefSeq" id="WP_089365410.1">
    <property type="nucleotide sequence ID" value="NZ_CP023863.1"/>
</dbReference>
<keyword evidence="2" id="KW-1185">Reference proteome</keyword>
<proteinExistence type="predicted"/>
<dbReference type="Proteomes" id="UP000198427">
    <property type="component" value="Unassembled WGS sequence"/>
</dbReference>
<gene>
    <name evidence="1" type="ORF">SAMN06265364_10351</name>
</gene>
<accession>A0A2K9H939</accession>
<dbReference type="AlphaFoldDB" id="A0A2K9H939"/>
<dbReference type="PROSITE" id="PS51257">
    <property type="entry name" value="PROKAR_LIPOPROTEIN"/>
    <property type="match status" value="1"/>
</dbReference>
<protein>
    <submittedName>
        <fullName evidence="1">Uncharacterized protein</fullName>
    </submittedName>
</protein>
<dbReference type="GeneID" id="94029216"/>
<dbReference type="OrthoDB" id="1122661at2"/>
<dbReference type="EMBL" id="FZNZ01000003">
    <property type="protein sequence ID" value="SNR65480.1"/>
    <property type="molecule type" value="Genomic_DNA"/>
</dbReference>
<dbReference type="InterPro" id="IPR025634">
    <property type="entry name" value="DUF4292"/>
</dbReference>
<dbReference type="Pfam" id="PF14125">
    <property type="entry name" value="DUF4292"/>
    <property type="match status" value="1"/>
</dbReference>
<sequence length="303" mass="34176">MKKTKILLISMTALLLASCGTKKAVIQQKPVQDTKVAQPTIPAPKDNKMQSVVTMQRITDNALYQKNLVSNLTFTLNDGRKDITVPGILRMRKDEVIRLQLLIPILRSEVGRIEFTKDYVLFIDRIHKQYVKASYDEVGFLRDNGINFYSLQSLFWNQVFVPRQQGMSEADLSQFTVDESKAQGEGVITVSLKDGKMDYKWSVNPKNNLIQLTTITYNSTAHGASKLSWTYNDFRAFGSKLFPADQTLTINTPAIGQKPAKTLKANFVLDGFSDGSDWETLTQPSDKYTKVSVEDILGKLMNF</sequence>
<comment type="caution">
    <text evidence="1">The sequence shown here is derived from an EMBL/GenBank/DDBJ whole genome shotgun (WGS) entry which is preliminary data.</text>
</comment>
<reference evidence="1 2" key="1">
    <citation type="submission" date="2017-06" db="EMBL/GenBank/DDBJ databases">
        <authorList>
            <person name="Varghese N."/>
            <person name="Submissions S."/>
        </authorList>
    </citation>
    <scope>NUCLEOTIDE SEQUENCE [LARGE SCALE GENOMIC DNA]</scope>
    <source>
        <strain evidence="1 2">DSM 26989</strain>
    </source>
</reference>